<dbReference type="InParanoid" id="A0A0N8P0B1"/>
<dbReference type="AlphaFoldDB" id="A0A0N8P0B1"/>
<sequence length="61" mass="7213">MINPMESAWETIRNSCVKFREGTWHKICSGRYDYGILNRYLDKLPLKNAPYTVFGLDGRWT</sequence>
<dbReference type="Proteomes" id="UP000007801">
    <property type="component" value="Unassembled WGS sequence"/>
</dbReference>
<evidence type="ECO:0000313" key="1">
    <source>
        <dbReference type="EMBL" id="KPU76628.1"/>
    </source>
</evidence>
<protein>
    <submittedName>
        <fullName evidence="1">Uncharacterized protein</fullName>
    </submittedName>
</protein>
<evidence type="ECO:0000313" key="2">
    <source>
        <dbReference type="Proteomes" id="UP000007801"/>
    </source>
</evidence>
<organism evidence="1 2">
    <name type="scientific">Drosophila ananassae</name>
    <name type="common">Fruit fly</name>
    <dbReference type="NCBI Taxonomy" id="7217"/>
    <lineage>
        <taxon>Eukaryota</taxon>
        <taxon>Metazoa</taxon>
        <taxon>Ecdysozoa</taxon>
        <taxon>Arthropoda</taxon>
        <taxon>Hexapoda</taxon>
        <taxon>Insecta</taxon>
        <taxon>Pterygota</taxon>
        <taxon>Neoptera</taxon>
        <taxon>Endopterygota</taxon>
        <taxon>Diptera</taxon>
        <taxon>Brachycera</taxon>
        <taxon>Muscomorpha</taxon>
        <taxon>Ephydroidea</taxon>
        <taxon>Drosophilidae</taxon>
        <taxon>Drosophila</taxon>
        <taxon>Sophophora</taxon>
    </lineage>
</organism>
<reference evidence="1 2" key="1">
    <citation type="journal article" date="2007" name="Nature">
        <title>Evolution of genes and genomes on the Drosophila phylogeny.</title>
        <authorList>
            <consortium name="Drosophila 12 Genomes Consortium"/>
            <person name="Clark A.G."/>
            <person name="Eisen M.B."/>
            <person name="Smith D.R."/>
            <person name="Bergman C.M."/>
            <person name="Oliver B."/>
            <person name="Markow T.A."/>
            <person name="Kaufman T.C."/>
            <person name="Kellis M."/>
            <person name="Gelbart W."/>
            <person name="Iyer V.N."/>
            <person name="Pollard D.A."/>
            <person name="Sackton T.B."/>
            <person name="Larracuente A.M."/>
            <person name="Singh N.D."/>
            <person name="Abad J.P."/>
            <person name="Abt D.N."/>
            <person name="Adryan B."/>
            <person name="Aguade M."/>
            <person name="Akashi H."/>
            <person name="Anderson W.W."/>
            <person name="Aquadro C.F."/>
            <person name="Ardell D.H."/>
            <person name="Arguello R."/>
            <person name="Artieri C.G."/>
            <person name="Barbash D.A."/>
            <person name="Barker D."/>
            <person name="Barsanti P."/>
            <person name="Batterham P."/>
            <person name="Batzoglou S."/>
            <person name="Begun D."/>
            <person name="Bhutkar A."/>
            <person name="Blanco E."/>
            <person name="Bosak S.A."/>
            <person name="Bradley R.K."/>
            <person name="Brand A.D."/>
            <person name="Brent M.R."/>
            <person name="Brooks A.N."/>
            <person name="Brown R.H."/>
            <person name="Butlin R.K."/>
            <person name="Caggese C."/>
            <person name="Calvi B.R."/>
            <person name="Bernardo de Carvalho A."/>
            <person name="Caspi A."/>
            <person name="Castrezana S."/>
            <person name="Celniker S.E."/>
            <person name="Chang J.L."/>
            <person name="Chapple C."/>
            <person name="Chatterji S."/>
            <person name="Chinwalla A."/>
            <person name="Civetta A."/>
            <person name="Clifton S.W."/>
            <person name="Comeron J.M."/>
            <person name="Costello J.C."/>
            <person name="Coyne J.A."/>
            <person name="Daub J."/>
            <person name="David R.G."/>
            <person name="Delcher A.L."/>
            <person name="Delehaunty K."/>
            <person name="Do C.B."/>
            <person name="Ebling H."/>
            <person name="Edwards K."/>
            <person name="Eickbush T."/>
            <person name="Evans J.D."/>
            <person name="Filipski A."/>
            <person name="Findeiss S."/>
            <person name="Freyhult E."/>
            <person name="Fulton L."/>
            <person name="Fulton R."/>
            <person name="Garcia A.C."/>
            <person name="Gardiner A."/>
            <person name="Garfield D.A."/>
            <person name="Garvin B.E."/>
            <person name="Gibson G."/>
            <person name="Gilbert D."/>
            <person name="Gnerre S."/>
            <person name="Godfrey J."/>
            <person name="Good R."/>
            <person name="Gotea V."/>
            <person name="Gravely B."/>
            <person name="Greenberg A.J."/>
            <person name="Griffiths-Jones S."/>
            <person name="Gross S."/>
            <person name="Guigo R."/>
            <person name="Gustafson E.A."/>
            <person name="Haerty W."/>
            <person name="Hahn M.W."/>
            <person name="Halligan D.L."/>
            <person name="Halpern A.L."/>
            <person name="Halter G.M."/>
            <person name="Han M.V."/>
            <person name="Heger A."/>
            <person name="Hillier L."/>
            <person name="Hinrichs A.S."/>
            <person name="Holmes I."/>
            <person name="Hoskins R.A."/>
            <person name="Hubisz M.J."/>
            <person name="Hultmark D."/>
            <person name="Huntley M.A."/>
            <person name="Jaffe D.B."/>
            <person name="Jagadeeshan S."/>
            <person name="Jeck W.R."/>
            <person name="Johnson J."/>
            <person name="Jones C.D."/>
            <person name="Jordan W.C."/>
            <person name="Karpen G.H."/>
            <person name="Kataoka E."/>
            <person name="Keightley P.D."/>
            <person name="Kheradpour P."/>
            <person name="Kirkness E.F."/>
            <person name="Koerich L.B."/>
            <person name="Kristiansen K."/>
            <person name="Kudrna D."/>
            <person name="Kulathinal R.J."/>
            <person name="Kumar S."/>
            <person name="Kwok R."/>
            <person name="Lander E."/>
            <person name="Langley C.H."/>
            <person name="Lapoint R."/>
            <person name="Lazzaro B.P."/>
            <person name="Lee S.J."/>
            <person name="Levesque L."/>
            <person name="Li R."/>
            <person name="Lin C.F."/>
            <person name="Lin M.F."/>
            <person name="Lindblad-Toh K."/>
            <person name="Llopart A."/>
            <person name="Long M."/>
            <person name="Low L."/>
            <person name="Lozovsky E."/>
            <person name="Lu J."/>
            <person name="Luo M."/>
            <person name="Machado C.A."/>
            <person name="Makalowski W."/>
            <person name="Marzo M."/>
            <person name="Matsuda M."/>
            <person name="Matzkin L."/>
            <person name="McAllister B."/>
            <person name="McBride C.S."/>
            <person name="McKernan B."/>
            <person name="McKernan K."/>
            <person name="Mendez-Lago M."/>
            <person name="Minx P."/>
            <person name="Mollenhauer M.U."/>
            <person name="Montooth K."/>
            <person name="Mount S.M."/>
            <person name="Mu X."/>
            <person name="Myers E."/>
            <person name="Negre B."/>
            <person name="Newfeld S."/>
            <person name="Nielsen R."/>
            <person name="Noor M.A."/>
            <person name="O'Grady P."/>
            <person name="Pachter L."/>
            <person name="Papaceit M."/>
            <person name="Parisi M.J."/>
            <person name="Parisi M."/>
            <person name="Parts L."/>
            <person name="Pedersen J.S."/>
            <person name="Pesole G."/>
            <person name="Phillippy A.M."/>
            <person name="Ponting C.P."/>
            <person name="Pop M."/>
            <person name="Porcelli D."/>
            <person name="Powell J.R."/>
            <person name="Prohaska S."/>
            <person name="Pruitt K."/>
            <person name="Puig M."/>
            <person name="Quesneville H."/>
            <person name="Ram K.R."/>
            <person name="Rand D."/>
            <person name="Rasmussen M.D."/>
            <person name="Reed L.K."/>
            <person name="Reenan R."/>
            <person name="Reily A."/>
            <person name="Remington K.A."/>
            <person name="Rieger T.T."/>
            <person name="Ritchie M.G."/>
            <person name="Robin C."/>
            <person name="Rogers Y.H."/>
            <person name="Rohde C."/>
            <person name="Rozas J."/>
            <person name="Rubenfield M.J."/>
            <person name="Ruiz A."/>
            <person name="Russo S."/>
            <person name="Salzberg S.L."/>
            <person name="Sanchez-Gracia A."/>
            <person name="Saranga D.J."/>
            <person name="Sato H."/>
            <person name="Schaeffer S.W."/>
            <person name="Schatz M.C."/>
            <person name="Schlenke T."/>
            <person name="Schwartz R."/>
            <person name="Segarra C."/>
            <person name="Singh R.S."/>
            <person name="Sirot L."/>
            <person name="Sirota M."/>
            <person name="Sisneros N.B."/>
            <person name="Smith C.D."/>
            <person name="Smith T.F."/>
            <person name="Spieth J."/>
            <person name="Stage D.E."/>
            <person name="Stark A."/>
            <person name="Stephan W."/>
            <person name="Strausberg R.L."/>
            <person name="Strempel S."/>
            <person name="Sturgill D."/>
            <person name="Sutton G."/>
            <person name="Sutton G.G."/>
            <person name="Tao W."/>
            <person name="Teichmann S."/>
            <person name="Tobari Y.N."/>
            <person name="Tomimura Y."/>
            <person name="Tsolas J.M."/>
            <person name="Valente V.L."/>
            <person name="Venter E."/>
            <person name="Venter J.C."/>
            <person name="Vicario S."/>
            <person name="Vieira F.G."/>
            <person name="Vilella A.J."/>
            <person name="Villasante A."/>
            <person name="Walenz B."/>
            <person name="Wang J."/>
            <person name="Wasserman M."/>
            <person name="Watts T."/>
            <person name="Wilson D."/>
            <person name="Wilson R.K."/>
            <person name="Wing R.A."/>
            <person name="Wolfner M.F."/>
            <person name="Wong A."/>
            <person name="Wong G.K."/>
            <person name="Wu C.I."/>
            <person name="Wu G."/>
            <person name="Yamamoto D."/>
            <person name="Yang H.P."/>
            <person name="Yang S.P."/>
            <person name="Yorke J.A."/>
            <person name="Yoshida K."/>
            <person name="Zdobnov E."/>
            <person name="Zhang P."/>
            <person name="Zhang Y."/>
            <person name="Zimin A.V."/>
            <person name="Baldwin J."/>
            <person name="Abdouelleil A."/>
            <person name="Abdulkadir J."/>
            <person name="Abebe A."/>
            <person name="Abera B."/>
            <person name="Abreu J."/>
            <person name="Acer S.C."/>
            <person name="Aftuck L."/>
            <person name="Alexander A."/>
            <person name="An P."/>
            <person name="Anderson E."/>
            <person name="Anderson S."/>
            <person name="Arachi H."/>
            <person name="Azer M."/>
            <person name="Bachantsang P."/>
            <person name="Barry A."/>
            <person name="Bayul T."/>
            <person name="Berlin A."/>
            <person name="Bessette D."/>
            <person name="Bloom T."/>
            <person name="Blye J."/>
            <person name="Boguslavskiy L."/>
            <person name="Bonnet C."/>
            <person name="Boukhgalter B."/>
            <person name="Bourzgui I."/>
            <person name="Brown A."/>
            <person name="Cahill P."/>
            <person name="Channer S."/>
            <person name="Cheshatsang Y."/>
            <person name="Chuda L."/>
            <person name="Citroen M."/>
            <person name="Collymore A."/>
            <person name="Cooke P."/>
            <person name="Costello M."/>
            <person name="D'Aco K."/>
            <person name="Daza R."/>
            <person name="De Haan G."/>
            <person name="DeGray S."/>
            <person name="DeMaso C."/>
            <person name="Dhargay N."/>
            <person name="Dooley K."/>
            <person name="Dooley E."/>
            <person name="Doricent M."/>
            <person name="Dorje P."/>
            <person name="Dorjee K."/>
            <person name="Dupes A."/>
            <person name="Elong R."/>
            <person name="Falk J."/>
            <person name="Farina A."/>
            <person name="Faro S."/>
            <person name="Ferguson D."/>
            <person name="Fisher S."/>
            <person name="Foley C.D."/>
            <person name="Franke A."/>
            <person name="Friedrich D."/>
            <person name="Gadbois L."/>
            <person name="Gearin G."/>
            <person name="Gearin C.R."/>
            <person name="Giannoukos G."/>
            <person name="Goode T."/>
            <person name="Graham J."/>
            <person name="Grandbois E."/>
            <person name="Grewal S."/>
            <person name="Gyaltsen K."/>
            <person name="Hafez N."/>
            <person name="Hagos B."/>
            <person name="Hall J."/>
            <person name="Henson C."/>
            <person name="Hollinger A."/>
            <person name="Honan T."/>
            <person name="Huard M.D."/>
            <person name="Hughes L."/>
            <person name="Hurhula B."/>
            <person name="Husby M.E."/>
            <person name="Kamat A."/>
            <person name="Kanga B."/>
            <person name="Kashin S."/>
            <person name="Khazanovich D."/>
            <person name="Kisner P."/>
            <person name="Lance K."/>
            <person name="Lara M."/>
            <person name="Lee W."/>
            <person name="Lennon N."/>
            <person name="Letendre F."/>
            <person name="LeVine R."/>
            <person name="Lipovsky A."/>
            <person name="Liu X."/>
            <person name="Liu J."/>
            <person name="Liu S."/>
            <person name="Lokyitsang T."/>
            <person name="Lokyitsang Y."/>
            <person name="Lubonja R."/>
            <person name="Lui A."/>
            <person name="MacDonald P."/>
            <person name="Magnisalis V."/>
            <person name="Maru K."/>
            <person name="Matthews C."/>
            <person name="McCusker W."/>
            <person name="McDonough S."/>
            <person name="Mehta T."/>
            <person name="Meldrim J."/>
            <person name="Meneus L."/>
            <person name="Mihai O."/>
            <person name="Mihalev A."/>
            <person name="Mihova T."/>
            <person name="Mittelman R."/>
            <person name="Mlenga V."/>
            <person name="Montmayeur A."/>
            <person name="Mulrain L."/>
            <person name="Navidi A."/>
            <person name="Naylor J."/>
            <person name="Negash T."/>
            <person name="Nguyen T."/>
            <person name="Nguyen N."/>
            <person name="Nicol R."/>
            <person name="Norbu C."/>
            <person name="Norbu N."/>
            <person name="Novod N."/>
            <person name="O'Neill B."/>
            <person name="Osman S."/>
            <person name="Markiewicz E."/>
            <person name="Oyono O.L."/>
            <person name="Patti C."/>
            <person name="Phunkhang P."/>
            <person name="Pierre F."/>
            <person name="Priest M."/>
            <person name="Raghuraman S."/>
            <person name="Rege F."/>
            <person name="Reyes R."/>
            <person name="Rise C."/>
            <person name="Rogov P."/>
            <person name="Ross K."/>
            <person name="Ryan E."/>
            <person name="Settipalli S."/>
            <person name="Shea T."/>
            <person name="Sherpa N."/>
            <person name="Shi L."/>
            <person name="Shih D."/>
            <person name="Sparrow T."/>
            <person name="Spaulding J."/>
            <person name="Stalker J."/>
            <person name="Stange-Thomann N."/>
            <person name="Stavropoulos S."/>
            <person name="Stone C."/>
            <person name="Strader C."/>
            <person name="Tesfaye S."/>
            <person name="Thomson T."/>
            <person name="Thoulutsang Y."/>
            <person name="Thoulutsang D."/>
            <person name="Topham K."/>
            <person name="Topping I."/>
            <person name="Tsamla T."/>
            <person name="Vassiliev H."/>
            <person name="Vo A."/>
            <person name="Wangchuk T."/>
            <person name="Wangdi T."/>
            <person name="Weiand M."/>
            <person name="Wilkinson J."/>
            <person name="Wilson A."/>
            <person name="Yadav S."/>
            <person name="Young G."/>
            <person name="Yu Q."/>
            <person name="Zembek L."/>
            <person name="Zhong D."/>
            <person name="Zimmer A."/>
            <person name="Zwirko Z."/>
            <person name="Jaffe D.B."/>
            <person name="Alvarez P."/>
            <person name="Brockman W."/>
            <person name="Butler J."/>
            <person name="Chin C."/>
            <person name="Gnerre S."/>
            <person name="Grabherr M."/>
            <person name="Kleber M."/>
            <person name="Mauceli E."/>
            <person name="MacCallum I."/>
        </authorList>
    </citation>
    <scope>NUCLEOTIDE SEQUENCE [LARGE SCALE GENOMIC DNA]</scope>
    <source>
        <strain evidence="2">Tucson 14024-0371.13</strain>
    </source>
</reference>
<proteinExistence type="predicted"/>
<accession>A0A0N8P0B1</accession>
<keyword evidence="2" id="KW-1185">Reference proteome</keyword>
<name>A0A0N8P0B1_DROAN</name>
<dbReference type="EMBL" id="CH902619">
    <property type="protein sequence ID" value="KPU76628.1"/>
    <property type="molecule type" value="Genomic_DNA"/>
</dbReference>
<gene>
    <name evidence="1" type="primary">Dana\GF13302</name>
    <name evidence="1" type="synonym">dana_GLEANR_13316</name>
    <name evidence="1" type="ORF">GF13302</name>
</gene>